<dbReference type="Gene3D" id="3.55.50.10">
    <property type="entry name" value="Baseplate protein-like domains"/>
    <property type="match status" value="1"/>
</dbReference>
<comment type="similarity">
    <text evidence="1">Belongs to the VgrG protein family.</text>
</comment>
<dbReference type="Gene3D" id="4.10.220.110">
    <property type="match status" value="1"/>
</dbReference>
<dbReference type="Proteomes" id="UP000184600">
    <property type="component" value="Unassembled WGS sequence"/>
</dbReference>
<dbReference type="InterPro" id="IPR037026">
    <property type="entry name" value="Vgr_OB-fold_dom_sf"/>
</dbReference>
<dbReference type="PANTHER" id="PTHR32305:SF11">
    <property type="entry name" value="TYPE VI SECRETION SYSTEM SPIKE PROTEIN VGRG3"/>
    <property type="match status" value="1"/>
</dbReference>
<dbReference type="STRING" id="1117707.VQ7734_00418"/>
<feature type="domain" description="Gp5/Type VI secretion system Vgr protein OB-fold" evidence="2">
    <location>
        <begin position="393"/>
        <end position="459"/>
    </location>
</feature>
<dbReference type="RefSeq" id="WP_073579615.1">
    <property type="nucleotide sequence ID" value="NZ_AP024897.1"/>
</dbReference>
<evidence type="ECO:0000259" key="2">
    <source>
        <dbReference type="Pfam" id="PF04717"/>
    </source>
</evidence>
<evidence type="ECO:0000259" key="3">
    <source>
        <dbReference type="Pfam" id="PF22178"/>
    </source>
</evidence>
<dbReference type="EMBL" id="FRFG01000007">
    <property type="protein sequence ID" value="SHO54702.1"/>
    <property type="molecule type" value="Genomic_DNA"/>
</dbReference>
<dbReference type="InterPro" id="IPR054030">
    <property type="entry name" value="Gp5_Vgr_C"/>
</dbReference>
<protein>
    <submittedName>
        <fullName evidence="4">Phage-related baseplate assembly protein</fullName>
    </submittedName>
</protein>
<feature type="domain" description="Gp5/Type VI secretion system Vgr C-terminal trimerisation" evidence="3">
    <location>
        <begin position="477"/>
        <end position="575"/>
    </location>
</feature>
<evidence type="ECO:0000313" key="4">
    <source>
        <dbReference type="EMBL" id="SHO54702.1"/>
    </source>
</evidence>
<evidence type="ECO:0000313" key="5">
    <source>
        <dbReference type="Proteomes" id="UP000184600"/>
    </source>
</evidence>
<organism evidence="4 5">
    <name type="scientific">Vibrio quintilis</name>
    <dbReference type="NCBI Taxonomy" id="1117707"/>
    <lineage>
        <taxon>Bacteria</taxon>
        <taxon>Pseudomonadati</taxon>
        <taxon>Pseudomonadota</taxon>
        <taxon>Gammaproteobacteria</taxon>
        <taxon>Vibrionales</taxon>
        <taxon>Vibrionaceae</taxon>
        <taxon>Vibrio</taxon>
    </lineage>
</organism>
<dbReference type="Pfam" id="PF22178">
    <property type="entry name" value="Gp5_trimer_C"/>
    <property type="match status" value="1"/>
</dbReference>
<accession>A0A1M7YPY7</accession>
<proteinExistence type="inferred from homology"/>
<sequence>MRTLNFRLAIDGVNDDSLVVREFHGNEFISDGTDEKNQTVFGYRYQIELASRNSGLTARQIVDSPALLEVIRDGQVVRRIHGIIRTFVKGDTGFNHTFYSVTLVPSLERLSLRQNSRIFQQQDVQEILTTLLDEMGIADYAFSVRRTLAQREFCVQYRETDAAFFHRLAAEEGLMYFFVHEDTKHTLVMTDNAEGFMKPGFTVPYNVVSGGAGDAPYISAMKLSRQSEVSSIHLQDYSFKKPDYRFAQQLDGKAMDYQLQTYEHFDHPGRFKDDSNGKAFTEIRLEYLRREAQTVSGSSDEARLQPGHRFEVEDHVDDAMNRLWLAVAVSHRGTQPQALEEEGSDGATTYSNQFQLIPGDLVWRARPQPKPQVDGPCMAKVVGPDGEEIYCDEHGRVKLHFPWDRESEMNDQSSCWVRVSQGWAGGQYGMMAIPRIGHEVIVSFLNGDPDQPIVTGRTYHASNTPPYTLPEAKTKTVWRSDSHQGEGFNELSFEDQADKELIYLHAQKDHKIKVLHDKNQEVDHDETHQIGHDHQLTIGNDRTKNVGNNESSSIKVNQTHQVGQDRSVEVGQDETHYVKRNQVWTVDGKQDVTVTKEQTITVKENQTETFQKNQTVSVTKDQMQIVSGALTHQTTGAVIHTSDASITLQCGNSSVEITPDSITLQTGASSIKLDNTGIFQNGTKIKLN</sequence>
<dbReference type="InterPro" id="IPR017847">
    <property type="entry name" value="T6SS_RhsGE_Vgr_subset"/>
</dbReference>
<dbReference type="PANTHER" id="PTHR32305">
    <property type="match status" value="1"/>
</dbReference>
<dbReference type="InterPro" id="IPR006533">
    <property type="entry name" value="T6SS_Vgr_RhsGE"/>
</dbReference>
<dbReference type="Pfam" id="PF04717">
    <property type="entry name" value="Phage_base_V"/>
    <property type="match status" value="1"/>
</dbReference>
<dbReference type="AlphaFoldDB" id="A0A1M7YPY7"/>
<gene>
    <name evidence="4" type="ORF">VQ7734_00418</name>
</gene>
<name>A0A1M7YPY7_9VIBR</name>
<dbReference type="NCBIfam" id="TIGR03361">
    <property type="entry name" value="VI_Rhs_Vgr"/>
    <property type="match status" value="1"/>
</dbReference>
<dbReference type="InterPro" id="IPR050708">
    <property type="entry name" value="T6SS_VgrG/RHS"/>
</dbReference>
<dbReference type="Gene3D" id="2.20.220.20">
    <property type="match status" value="1"/>
</dbReference>
<evidence type="ECO:0000256" key="1">
    <source>
        <dbReference type="ARBA" id="ARBA00005558"/>
    </source>
</evidence>
<dbReference type="SUPFAM" id="SSF69255">
    <property type="entry name" value="gp5 N-terminal domain-like"/>
    <property type="match status" value="1"/>
</dbReference>
<dbReference type="NCBIfam" id="TIGR01646">
    <property type="entry name" value="vgr_GE"/>
    <property type="match status" value="1"/>
</dbReference>
<keyword evidence="5" id="KW-1185">Reference proteome</keyword>
<dbReference type="OrthoDB" id="9762420at2"/>
<dbReference type="SUPFAM" id="SSF69349">
    <property type="entry name" value="Phage fibre proteins"/>
    <property type="match status" value="2"/>
</dbReference>
<dbReference type="InterPro" id="IPR006531">
    <property type="entry name" value="Gp5/Vgr_OB"/>
</dbReference>
<reference evidence="5" key="1">
    <citation type="submission" date="2016-12" db="EMBL/GenBank/DDBJ databases">
        <authorList>
            <person name="Rodrigo-Torres L."/>
            <person name="Arahal R.D."/>
            <person name="Lucena T."/>
        </authorList>
    </citation>
    <scope>NUCLEOTIDE SEQUENCE [LARGE SCALE GENOMIC DNA]</scope>
</reference>
<dbReference type="SUPFAM" id="SSF69279">
    <property type="entry name" value="Phage tail proteins"/>
    <property type="match status" value="2"/>
</dbReference>
<dbReference type="Pfam" id="PF05954">
    <property type="entry name" value="Phage_GPD"/>
    <property type="match status" value="1"/>
</dbReference>
<dbReference type="Gene3D" id="2.30.110.50">
    <property type="match status" value="1"/>
</dbReference>
<dbReference type="Gene3D" id="2.40.50.230">
    <property type="entry name" value="Gp5 N-terminal domain"/>
    <property type="match status" value="1"/>
</dbReference>